<dbReference type="Proteomes" id="UP000316598">
    <property type="component" value="Unassembled WGS sequence"/>
</dbReference>
<comment type="caution">
    <text evidence="1">The sequence shown here is derived from an EMBL/GenBank/DDBJ whole genome shotgun (WGS) entry which is preliminary data.</text>
</comment>
<dbReference type="EMBL" id="SJPI01000001">
    <property type="protein sequence ID" value="TWT53734.1"/>
    <property type="molecule type" value="Genomic_DNA"/>
</dbReference>
<name>A0A5C5WS47_9BACT</name>
<evidence type="ECO:0000313" key="2">
    <source>
        <dbReference type="Proteomes" id="UP000316598"/>
    </source>
</evidence>
<organism evidence="1 2">
    <name type="scientific">Rubripirellula amarantea</name>
    <dbReference type="NCBI Taxonomy" id="2527999"/>
    <lineage>
        <taxon>Bacteria</taxon>
        <taxon>Pseudomonadati</taxon>
        <taxon>Planctomycetota</taxon>
        <taxon>Planctomycetia</taxon>
        <taxon>Pirellulales</taxon>
        <taxon>Pirellulaceae</taxon>
        <taxon>Rubripirellula</taxon>
    </lineage>
</organism>
<evidence type="ECO:0000313" key="1">
    <source>
        <dbReference type="EMBL" id="TWT53734.1"/>
    </source>
</evidence>
<reference evidence="1 2" key="1">
    <citation type="submission" date="2019-02" db="EMBL/GenBank/DDBJ databases">
        <title>Deep-cultivation of Planctomycetes and their phenomic and genomic characterization uncovers novel biology.</title>
        <authorList>
            <person name="Wiegand S."/>
            <person name="Jogler M."/>
            <person name="Boedeker C."/>
            <person name="Pinto D."/>
            <person name="Vollmers J."/>
            <person name="Rivas-Marin E."/>
            <person name="Kohn T."/>
            <person name="Peeters S.H."/>
            <person name="Heuer A."/>
            <person name="Rast P."/>
            <person name="Oberbeckmann S."/>
            <person name="Bunk B."/>
            <person name="Jeske O."/>
            <person name="Meyerdierks A."/>
            <person name="Storesund J.E."/>
            <person name="Kallscheuer N."/>
            <person name="Luecker S."/>
            <person name="Lage O.M."/>
            <person name="Pohl T."/>
            <person name="Merkel B.J."/>
            <person name="Hornburger P."/>
            <person name="Mueller R.-W."/>
            <person name="Bruemmer F."/>
            <person name="Labrenz M."/>
            <person name="Spormann A.M."/>
            <person name="Op Den Camp H."/>
            <person name="Overmann J."/>
            <person name="Amann R."/>
            <person name="Jetten M.S.M."/>
            <person name="Mascher T."/>
            <person name="Medema M.H."/>
            <person name="Devos D.P."/>
            <person name="Kaster A.-K."/>
            <person name="Ovreas L."/>
            <person name="Rohde M."/>
            <person name="Galperin M.Y."/>
            <person name="Jogler C."/>
        </authorList>
    </citation>
    <scope>NUCLEOTIDE SEQUENCE [LARGE SCALE GENOMIC DNA]</scope>
    <source>
        <strain evidence="1 2">Pla22</strain>
    </source>
</reference>
<protein>
    <submittedName>
        <fullName evidence="1">Uncharacterized protein</fullName>
    </submittedName>
</protein>
<keyword evidence="2" id="KW-1185">Reference proteome</keyword>
<sequence length="42" mass="4759">MFNQLGKVSLDAQELVLLNHPLRSGECFTGHHFKALNPLILR</sequence>
<gene>
    <name evidence="1" type="ORF">Pla22_13660</name>
</gene>
<proteinExistence type="predicted"/>
<accession>A0A5C5WS47</accession>
<dbReference type="AlphaFoldDB" id="A0A5C5WS47"/>